<accession>A0A0S4JUA6</accession>
<dbReference type="EMBL" id="CYKH01002196">
    <property type="protein sequence ID" value="CUG93798.1"/>
    <property type="molecule type" value="Genomic_DNA"/>
</dbReference>
<gene>
    <name evidence="1" type="ORF">BSAL_44830</name>
</gene>
<dbReference type="VEuPathDB" id="TriTrypDB:BSAL_44830"/>
<organism evidence="1 2">
    <name type="scientific">Bodo saltans</name>
    <name type="common">Flagellated protozoan</name>
    <dbReference type="NCBI Taxonomy" id="75058"/>
    <lineage>
        <taxon>Eukaryota</taxon>
        <taxon>Discoba</taxon>
        <taxon>Euglenozoa</taxon>
        <taxon>Kinetoplastea</taxon>
        <taxon>Metakinetoplastina</taxon>
        <taxon>Eubodonida</taxon>
        <taxon>Bodonidae</taxon>
        <taxon>Bodo</taxon>
    </lineage>
</organism>
<reference evidence="2" key="1">
    <citation type="submission" date="2015-09" db="EMBL/GenBank/DDBJ databases">
        <authorList>
            <consortium name="Pathogen Informatics"/>
        </authorList>
    </citation>
    <scope>NUCLEOTIDE SEQUENCE [LARGE SCALE GENOMIC DNA]</scope>
    <source>
        <strain evidence="2">Lake Konstanz</strain>
    </source>
</reference>
<feature type="non-terminal residue" evidence="1">
    <location>
        <position position="163"/>
    </location>
</feature>
<dbReference type="Proteomes" id="UP000051952">
    <property type="component" value="Unassembled WGS sequence"/>
</dbReference>
<evidence type="ECO:0000313" key="2">
    <source>
        <dbReference type="Proteomes" id="UP000051952"/>
    </source>
</evidence>
<evidence type="ECO:0000313" key="1">
    <source>
        <dbReference type="EMBL" id="CUG93798.1"/>
    </source>
</evidence>
<sequence length="163" mass="17487">MNATFSVTNTSQQSASVAVSQVVFIPPVPFCGEIVFFHVLKQGNLSVAGDYDNNDAIVDRYVDESLPYRNAGIIPANTENYRYALMVLTGNALLCSGTDAGRSIAFLSRLHPENNTVVTSEPLLHVATALVHDLYGGALINDVDQTAYDPRTAVLCVIPVASL</sequence>
<protein>
    <submittedName>
        <fullName evidence="1">Uncharacterized protein</fullName>
    </submittedName>
</protein>
<keyword evidence="2" id="KW-1185">Reference proteome</keyword>
<dbReference type="AlphaFoldDB" id="A0A0S4JUA6"/>
<proteinExistence type="predicted"/>
<name>A0A0S4JUA6_BODSA</name>